<protein>
    <submittedName>
        <fullName evidence="1">Uncharacterized protein</fullName>
    </submittedName>
</protein>
<evidence type="ECO:0000313" key="1">
    <source>
        <dbReference type="EMBL" id="MBC5710997.1"/>
    </source>
</evidence>
<proteinExistence type="predicted"/>
<dbReference type="Proteomes" id="UP000634672">
    <property type="component" value="Unassembled WGS sequence"/>
</dbReference>
<evidence type="ECO:0000313" key="2">
    <source>
        <dbReference type="Proteomes" id="UP000634672"/>
    </source>
</evidence>
<comment type="caution">
    <text evidence="1">The sequence shown here is derived from an EMBL/GenBank/DDBJ whole genome shotgun (WGS) entry which is preliminary data.</text>
</comment>
<gene>
    <name evidence="1" type="ORF">H8S75_23960</name>
</gene>
<dbReference type="EMBL" id="JACOPB010000014">
    <property type="protein sequence ID" value="MBC5710997.1"/>
    <property type="molecule type" value="Genomic_DNA"/>
</dbReference>
<dbReference type="RefSeq" id="WP_187023693.1">
    <property type="nucleotide sequence ID" value="NZ_JACOPB010000014.1"/>
</dbReference>
<organism evidence="1 2">
    <name type="scientific">Hungatella hominis</name>
    <dbReference type="NCBI Taxonomy" id="2763050"/>
    <lineage>
        <taxon>Bacteria</taxon>
        <taxon>Bacillati</taxon>
        <taxon>Bacillota</taxon>
        <taxon>Clostridia</taxon>
        <taxon>Lachnospirales</taxon>
        <taxon>Lachnospiraceae</taxon>
        <taxon>Hungatella</taxon>
    </lineage>
</organism>
<reference evidence="1 2" key="1">
    <citation type="submission" date="2020-08" db="EMBL/GenBank/DDBJ databases">
        <title>Genome public.</title>
        <authorList>
            <person name="Liu C."/>
            <person name="Sun Q."/>
        </authorList>
    </citation>
    <scope>NUCLEOTIDE SEQUENCE [LARGE SCALE GENOMIC DNA]</scope>
    <source>
        <strain evidence="1 2">NSJ-66</strain>
    </source>
</reference>
<accession>A0ABR7HCW5</accession>
<name>A0ABR7HCW5_9FIRM</name>
<keyword evidence="2" id="KW-1185">Reference proteome</keyword>
<sequence length="165" mass="18407">MGVKWTTKKNKFPEMERAVAELNGKRVNVGVSGEQAWLAGIHEYGCKIKVTDKMRAYLHSQGLHLKADTEYITIPERAFLRNGFDTSKDSVMKDAEQVLPSVLDGSLSTDEFLKMVGIILSSDIKDYAQQLDSPPLHPFTVKQKGSTNPLVDTGDMIESITYEVE</sequence>